<keyword evidence="5" id="KW-0067">ATP-binding</keyword>
<dbReference type="GO" id="GO:0003678">
    <property type="term" value="F:DNA helicase activity"/>
    <property type="evidence" value="ECO:0007669"/>
    <property type="project" value="TreeGrafter"/>
</dbReference>
<dbReference type="Pfam" id="PF00270">
    <property type="entry name" value="DEAD"/>
    <property type="match status" value="1"/>
</dbReference>
<keyword evidence="7" id="KW-0234">DNA repair</keyword>
<dbReference type="InterPro" id="IPR001650">
    <property type="entry name" value="Helicase_C-like"/>
</dbReference>
<dbReference type="EMBL" id="MNUI01000025">
    <property type="protein sequence ID" value="OIN89544.1"/>
    <property type="molecule type" value="Genomic_DNA"/>
</dbReference>
<dbReference type="InterPro" id="IPR027417">
    <property type="entry name" value="P-loop_NTPase"/>
</dbReference>
<evidence type="ECO:0000256" key="2">
    <source>
        <dbReference type="ARBA" id="ARBA00022763"/>
    </source>
</evidence>
<evidence type="ECO:0000256" key="7">
    <source>
        <dbReference type="ARBA" id="ARBA00023204"/>
    </source>
</evidence>
<dbReference type="Proteomes" id="UP000183144">
    <property type="component" value="Unassembled WGS sequence"/>
</dbReference>
<sequence>MLSREELLHHYPSRYEDLRDYERGVIASAINIYTRSGKTLQKILVKVGDKTRELTYFNQSFLVKTLRPGIPISLAGNEYEVNGPLIHTGRLVPVYPETKGISSKWLRRQIYNQLKKPIDDWLPEEIVKKYGLINLNSALQQIHFPENQAAIDAATKRLAFDEMLKLQLRALETKSQWQAKKLAHRLKINQVKIQTLIKRLPFTLTASQTQSLDEILADLASGRPMNRLLQGEVGSGKTVVAAIAMYAAYLNGLKTAIMAPTEILARQHYQTLKTILAPAGVKIGLVTKSVKQEGDILIGTHALLNRKFDRLGLVVIDEQHRFGVKQRSQLLQTKITPHLLSMTATPIPRTLALTLYAHLDLSSLADLPGRQIVKTWLVPQEKRLAGYGWIKQQITGNQSQVFIVCPLIKPSPKESMQDIKDITTEFTKLKKVFSGLSIDLIHGRLKAVEKTQIIKNFSQGQTKILVATPVIEVGIDIPQAAIMVVENAERFGLAQLHQLRGRVGRRSQTAYCLLFCQKSSSRLEKLETIHSGIKLAGLDLKLRGEGQILGFDQHGFNRFKLARLDDLELITLTRQAAAAIMASCLHSQNAKFPAAAGANAAPALN</sequence>
<dbReference type="GO" id="GO:0005524">
    <property type="term" value="F:ATP binding"/>
    <property type="evidence" value="ECO:0007669"/>
    <property type="project" value="UniProtKB-KW"/>
</dbReference>
<dbReference type="InterPro" id="IPR011545">
    <property type="entry name" value="DEAD/DEAH_box_helicase_dom"/>
</dbReference>
<dbReference type="AlphaFoldDB" id="A0A1J4RR82"/>
<keyword evidence="2" id="KW-0227">DNA damage</keyword>
<evidence type="ECO:0000313" key="10">
    <source>
        <dbReference type="EMBL" id="OIN89544.1"/>
    </source>
</evidence>
<gene>
    <name evidence="10" type="ORF">AUJ59_01275</name>
</gene>
<keyword evidence="6" id="KW-0238">DNA-binding</keyword>
<organism evidence="10 11">
    <name type="scientific">Candidatus Beckwithbacteria bacterium CG1_02_47_37</name>
    <dbReference type="NCBI Taxonomy" id="1805034"/>
    <lineage>
        <taxon>Bacteria</taxon>
        <taxon>Candidatus Beckwithiibacteriota</taxon>
    </lineage>
</organism>
<dbReference type="SUPFAM" id="SSF50249">
    <property type="entry name" value="Nucleic acid-binding proteins"/>
    <property type="match status" value="1"/>
</dbReference>
<dbReference type="Gene3D" id="3.40.50.300">
    <property type="entry name" value="P-loop containing nucleotide triphosphate hydrolases"/>
    <property type="match status" value="2"/>
</dbReference>
<dbReference type="Pfam" id="PF00271">
    <property type="entry name" value="Helicase_C"/>
    <property type="match status" value="1"/>
</dbReference>
<evidence type="ECO:0008006" key="12">
    <source>
        <dbReference type="Google" id="ProtNLM"/>
    </source>
</evidence>
<keyword evidence="1" id="KW-0547">Nucleotide-binding</keyword>
<keyword evidence="3" id="KW-0378">Hydrolase</keyword>
<dbReference type="SMART" id="SM00487">
    <property type="entry name" value="DEXDc"/>
    <property type="match status" value="1"/>
</dbReference>
<evidence type="ECO:0000256" key="6">
    <source>
        <dbReference type="ARBA" id="ARBA00023125"/>
    </source>
</evidence>
<comment type="caution">
    <text evidence="10">The sequence shown here is derived from an EMBL/GenBank/DDBJ whole genome shotgun (WGS) entry which is preliminary data.</text>
</comment>
<evidence type="ECO:0000256" key="1">
    <source>
        <dbReference type="ARBA" id="ARBA00022741"/>
    </source>
</evidence>
<accession>A0A1J4RR82</accession>
<dbReference type="PANTHER" id="PTHR47964:SF1">
    <property type="entry name" value="ATP-DEPENDENT DNA HELICASE HOMOLOG RECG, CHLOROPLASTIC"/>
    <property type="match status" value="1"/>
</dbReference>
<dbReference type="PROSITE" id="PS51192">
    <property type="entry name" value="HELICASE_ATP_BIND_1"/>
    <property type="match status" value="1"/>
</dbReference>
<dbReference type="SMART" id="SM00490">
    <property type="entry name" value="HELICc"/>
    <property type="match status" value="1"/>
</dbReference>
<dbReference type="InterPro" id="IPR014001">
    <property type="entry name" value="Helicase_ATP-bd"/>
</dbReference>
<feature type="domain" description="Helicase ATP-binding" evidence="8">
    <location>
        <begin position="218"/>
        <end position="364"/>
    </location>
</feature>
<name>A0A1J4RR82_9BACT</name>
<protein>
    <recommendedName>
        <fullName evidence="12">DNA helicase</fullName>
    </recommendedName>
</protein>
<dbReference type="GO" id="GO:0006281">
    <property type="term" value="P:DNA repair"/>
    <property type="evidence" value="ECO:0007669"/>
    <property type="project" value="UniProtKB-KW"/>
</dbReference>
<dbReference type="PROSITE" id="PS51194">
    <property type="entry name" value="HELICASE_CTER"/>
    <property type="match status" value="1"/>
</dbReference>
<dbReference type="SUPFAM" id="SSF52540">
    <property type="entry name" value="P-loop containing nucleoside triphosphate hydrolases"/>
    <property type="match status" value="2"/>
</dbReference>
<dbReference type="InterPro" id="IPR012340">
    <property type="entry name" value="NA-bd_OB-fold"/>
</dbReference>
<dbReference type="STRING" id="1805034.AUJ59_01275"/>
<dbReference type="GO" id="GO:0016787">
    <property type="term" value="F:hydrolase activity"/>
    <property type="evidence" value="ECO:0007669"/>
    <property type="project" value="UniProtKB-KW"/>
</dbReference>
<evidence type="ECO:0000256" key="3">
    <source>
        <dbReference type="ARBA" id="ARBA00022801"/>
    </source>
</evidence>
<evidence type="ECO:0000259" key="9">
    <source>
        <dbReference type="PROSITE" id="PS51194"/>
    </source>
</evidence>
<dbReference type="PANTHER" id="PTHR47964">
    <property type="entry name" value="ATP-DEPENDENT DNA HELICASE HOMOLOG RECG, CHLOROPLASTIC"/>
    <property type="match status" value="1"/>
</dbReference>
<evidence type="ECO:0000313" key="11">
    <source>
        <dbReference type="Proteomes" id="UP000183144"/>
    </source>
</evidence>
<evidence type="ECO:0000256" key="4">
    <source>
        <dbReference type="ARBA" id="ARBA00022806"/>
    </source>
</evidence>
<keyword evidence="4" id="KW-0347">Helicase</keyword>
<dbReference type="GO" id="GO:0003677">
    <property type="term" value="F:DNA binding"/>
    <property type="evidence" value="ECO:0007669"/>
    <property type="project" value="UniProtKB-KW"/>
</dbReference>
<proteinExistence type="predicted"/>
<feature type="domain" description="Helicase C-terminal" evidence="9">
    <location>
        <begin position="397"/>
        <end position="546"/>
    </location>
</feature>
<evidence type="ECO:0000259" key="8">
    <source>
        <dbReference type="PROSITE" id="PS51192"/>
    </source>
</evidence>
<dbReference type="InterPro" id="IPR047112">
    <property type="entry name" value="RecG/Mfd"/>
</dbReference>
<evidence type="ECO:0000256" key="5">
    <source>
        <dbReference type="ARBA" id="ARBA00022840"/>
    </source>
</evidence>
<reference evidence="10 11" key="1">
    <citation type="journal article" date="2016" name="Environ. Microbiol.">
        <title>Genomic resolution of a cold subsurface aquifer community provides metabolic insights for novel microbes adapted to high CO concentrations.</title>
        <authorList>
            <person name="Probst A.J."/>
            <person name="Castelle C.J."/>
            <person name="Singh A."/>
            <person name="Brown C.T."/>
            <person name="Anantharaman K."/>
            <person name="Sharon I."/>
            <person name="Hug L.A."/>
            <person name="Burstein D."/>
            <person name="Emerson J.B."/>
            <person name="Thomas B.C."/>
            <person name="Banfield J.F."/>
        </authorList>
    </citation>
    <scope>NUCLEOTIDE SEQUENCE [LARGE SCALE GENOMIC DNA]</scope>
    <source>
        <strain evidence="10">CG1_02_47_37</strain>
    </source>
</reference>